<feature type="region of interest" description="Disordered" evidence="1">
    <location>
        <begin position="25"/>
        <end position="51"/>
    </location>
</feature>
<accession>A0ABD1LG16</accession>
<keyword evidence="2" id="KW-0732">Signal</keyword>
<name>A0ABD1LG16_9FABA</name>
<comment type="caution">
    <text evidence="3">The sequence shown here is derived from an EMBL/GenBank/DDBJ whole genome shotgun (WGS) entry which is preliminary data.</text>
</comment>
<evidence type="ECO:0000256" key="2">
    <source>
        <dbReference type="SAM" id="SignalP"/>
    </source>
</evidence>
<evidence type="ECO:0000313" key="4">
    <source>
        <dbReference type="Proteomes" id="UP001603857"/>
    </source>
</evidence>
<evidence type="ECO:0000313" key="3">
    <source>
        <dbReference type="EMBL" id="KAL2322426.1"/>
    </source>
</evidence>
<gene>
    <name evidence="3" type="ORF">Fmac_026805</name>
</gene>
<dbReference type="Proteomes" id="UP001603857">
    <property type="component" value="Unassembled WGS sequence"/>
</dbReference>
<feature type="chain" id="PRO_5044771074" evidence="2">
    <location>
        <begin position="22"/>
        <end position="168"/>
    </location>
</feature>
<proteinExistence type="predicted"/>
<protein>
    <submittedName>
        <fullName evidence="3">Uncharacterized protein</fullName>
    </submittedName>
</protein>
<evidence type="ECO:0000256" key="1">
    <source>
        <dbReference type="SAM" id="MobiDB-lite"/>
    </source>
</evidence>
<organism evidence="3 4">
    <name type="scientific">Flemingia macrophylla</name>
    <dbReference type="NCBI Taxonomy" id="520843"/>
    <lineage>
        <taxon>Eukaryota</taxon>
        <taxon>Viridiplantae</taxon>
        <taxon>Streptophyta</taxon>
        <taxon>Embryophyta</taxon>
        <taxon>Tracheophyta</taxon>
        <taxon>Spermatophyta</taxon>
        <taxon>Magnoliopsida</taxon>
        <taxon>eudicotyledons</taxon>
        <taxon>Gunneridae</taxon>
        <taxon>Pentapetalae</taxon>
        <taxon>rosids</taxon>
        <taxon>fabids</taxon>
        <taxon>Fabales</taxon>
        <taxon>Fabaceae</taxon>
        <taxon>Papilionoideae</taxon>
        <taxon>50 kb inversion clade</taxon>
        <taxon>NPAAA clade</taxon>
        <taxon>indigoferoid/millettioid clade</taxon>
        <taxon>Phaseoleae</taxon>
        <taxon>Flemingia</taxon>
    </lineage>
</organism>
<sequence length="168" mass="19494">MAPSATAVFLSLLFLLSLSHARDLQTATTEPKPESQSEPLTKPQQHDTVSFTINSVDPVPLTLLRFRPINRHFPPLSLRSGHRRCRHGRPRQIPYGNDMIHIADADAASQIRPRWVTVHSSATVKPRPYATVDAHEFSREHRHHRHYHHHVREESWFAKKIRKFLNLF</sequence>
<dbReference type="AlphaFoldDB" id="A0ABD1LG16"/>
<reference evidence="3 4" key="1">
    <citation type="submission" date="2024-08" db="EMBL/GenBank/DDBJ databases">
        <title>Insights into the chromosomal genome structure of Flemingia macrophylla.</title>
        <authorList>
            <person name="Ding Y."/>
            <person name="Zhao Y."/>
            <person name="Bi W."/>
            <person name="Wu M."/>
            <person name="Zhao G."/>
            <person name="Gong Y."/>
            <person name="Li W."/>
            <person name="Zhang P."/>
        </authorList>
    </citation>
    <scope>NUCLEOTIDE SEQUENCE [LARGE SCALE GENOMIC DNA]</scope>
    <source>
        <strain evidence="3">DYQJB</strain>
        <tissue evidence="3">Leaf</tissue>
    </source>
</reference>
<keyword evidence="4" id="KW-1185">Reference proteome</keyword>
<feature type="signal peptide" evidence="2">
    <location>
        <begin position="1"/>
        <end position="21"/>
    </location>
</feature>
<dbReference type="EMBL" id="JBGMDY010000009">
    <property type="protein sequence ID" value="KAL2322426.1"/>
    <property type="molecule type" value="Genomic_DNA"/>
</dbReference>